<dbReference type="InterPro" id="IPR036621">
    <property type="entry name" value="Anticodon-bd_dom_sf"/>
</dbReference>
<organism evidence="2 3">
    <name type="scientific">Klebsiella michiganensis</name>
    <dbReference type="NCBI Taxonomy" id="1134687"/>
    <lineage>
        <taxon>Bacteria</taxon>
        <taxon>Pseudomonadati</taxon>
        <taxon>Pseudomonadota</taxon>
        <taxon>Gammaproteobacteria</taxon>
        <taxon>Enterobacterales</taxon>
        <taxon>Enterobacteriaceae</taxon>
        <taxon>Klebsiella/Raoultella group</taxon>
        <taxon>Klebsiella</taxon>
    </lineage>
</organism>
<sequence length="93" mass="10355">MRALINGALAFALVLGESEIADGNVVVKDLRSGRANYRKRRIALPRICAHFWVNLPGIISQEKDCVELYNNENDQVDALKRFFAENGKALPLG</sequence>
<dbReference type="AlphaFoldDB" id="A0A7H4PNF2"/>
<comment type="caution">
    <text evidence="2">The sequence shown here is derived from an EMBL/GenBank/DDBJ whole genome shotgun (WGS) entry which is preliminary data.</text>
</comment>
<accession>A0A7H4PNF2</accession>
<keyword evidence="1" id="KW-0547">Nucleotide-binding</keyword>
<proteinExistence type="predicted"/>
<dbReference type="GO" id="GO:0006418">
    <property type="term" value="P:tRNA aminoacylation for protein translation"/>
    <property type="evidence" value="ECO:0007669"/>
    <property type="project" value="UniProtKB-ARBA"/>
</dbReference>
<dbReference type="GO" id="GO:0140101">
    <property type="term" value="F:catalytic activity, acting on a tRNA"/>
    <property type="evidence" value="ECO:0007669"/>
    <property type="project" value="UniProtKB-ARBA"/>
</dbReference>
<gene>
    <name evidence="2" type="ORF">NCTC11685_07274</name>
</gene>
<reference evidence="2 3" key="1">
    <citation type="submission" date="2018-06" db="EMBL/GenBank/DDBJ databases">
        <authorList>
            <consortium name="Pathogen Informatics"/>
            <person name="Doyle S."/>
        </authorList>
    </citation>
    <scope>NUCLEOTIDE SEQUENCE [LARGE SCALE GENOMIC DNA]</scope>
    <source>
        <strain evidence="2 3">NCTC11685</strain>
    </source>
</reference>
<evidence type="ECO:0000313" key="2">
    <source>
        <dbReference type="EMBL" id="STW79925.1"/>
    </source>
</evidence>
<keyword evidence="1" id="KW-0067">ATP-binding</keyword>
<dbReference type="GO" id="GO:0005524">
    <property type="term" value="F:ATP binding"/>
    <property type="evidence" value="ECO:0007669"/>
    <property type="project" value="UniProtKB-KW"/>
</dbReference>
<name>A0A7H4PNF2_9ENTR</name>
<dbReference type="EMBL" id="UGMS01000004">
    <property type="protein sequence ID" value="STW79925.1"/>
    <property type="molecule type" value="Genomic_DNA"/>
</dbReference>
<dbReference type="Gene3D" id="3.40.50.800">
    <property type="entry name" value="Anticodon-binding domain"/>
    <property type="match status" value="1"/>
</dbReference>
<evidence type="ECO:0000313" key="3">
    <source>
        <dbReference type="Proteomes" id="UP000254863"/>
    </source>
</evidence>
<dbReference type="Proteomes" id="UP000254863">
    <property type="component" value="Unassembled WGS sequence"/>
</dbReference>
<protein>
    <submittedName>
        <fullName evidence="2">Membrane protein</fullName>
    </submittedName>
</protein>
<evidence type="ECO:0000256" key="1">
    <source>
        <dbReference type="ARBA" id="ARBA00022840"/>
    </source>
</evidence>